<reference evidence="3 4" key="1">
    <citation type="submission" date="2016-07" db="EMBL/GenBank/DDBJ databases">
        <title>Pervasive Adenine N6-methylation of Active Genes in Fungi.</title>
        <authorList>
            <consortium name="DOE Joint Genome Institute"/>
            <person name="Mondo S.J."/>
            <person name="Dannebaum R.O."/>
            <person name="Kuo R.C."/>
            <person name="Labutti K."/>
            <person name="Haridas S."/>
            <person name="Kuo A."/>
            <person name="Salamov A."/>
            <person name="Ahrendt S.R."/>
            <person name="Lipzen A."/>
            <person name="Sullivan W."/>
            <person name="Andreopoulos W.B."/>
            <person name="Clum A."/>
            <person name="Lindquist E."/>
            <person name="Daum C."/>
            <person name="Ramamoorthy G.K."/>
            <person name="Gryganskyi A."/>
            <person name="Culley D."/>
            <person name="Magnuson J.K."/>
            <person name="James T.Y."/>
            <person name="O'Malley M.A."/>
            <person name="Stajich J.E."/>
            <person name="Spatafora J.W."/>
            <person name="Visel A."/>
            <person name="Grigoriev I.V."/>
        </authorList>
    </citation>
    <scope>NUCLEOTIDE SEQUENCE [LARGE SCALE GENOMIC DNA]</scope>
    <source>
        <strain evidence="3 4">JEL800</strain>
    </source>
</reference>
<evidence type="ECO:0000256" key="2">
    <source>
        <dbReference type="SAM" id="MobiDB-lite"/>
    </source>
</evidence>
<dbReference type="Gene3D" id="1.20.5.170">
    <property type="match status" value="1"/>
</dbReference>
<dbReference type="OrthoDB" id="2593073at2759"/>
<feature type="region of interest" description="Disordered" evidence="2">
    <location>
        <begin position="1"/>
        <end position="59"/>
    </location>
</feature>
<sequence>MSYAIPANQFSSEDIMSESETHSHASEDEYTAPSRRGCRGPRSQRKKAGRKSISDDAEDSRIARNRRLNVALTYKFKINREFRERKERYVQGLEQQVKEQAALIEQLQAKLLQQELLISSGSASPNSISKVSAEPAAFTAAKQEPLSQVQPELCHASCDESSLNGSPIHSPSDNVTSFLFQQPPSSTFSSTPSLFSPDEFSLLTSMQSSLFPMNPML</sequence>
<keyword evidence="4" id="KW-1185">Reference proteome</keyword>
<feature type="coiled-coil region" evidence="1">
    <location>
        <begin position="90"/>
        <end position="117"/>
    </location>
</feature>
<evidence type="ECO:0000313" key="4">
    <source>
        <dbReference type="Proteomes" id="UP000193642"/>
    </source>
</evidence>
<gene>
    <name evidence="3" type="ORF">BCR33DRAFT_718831</name>
</gene>
<accession>A0A1Y2C490</accession>
<feature type="non-terminal residue" evidence="3">
    <location>
        <position position="217"/>
    </location>
</feature>
<dbReference type="AlphaFoldDB" id="A0A1Y2C490"/>
<feature type="compositionally biased region" description="Basic residues" evidence="2">
    <location>
        <begin position="36"/>
        <end position="50"/>
    </location>
</feature>
<evidence type="ECO:0000313" key="3">
    <source>
        <dbReference type="EMBL" id="ORY41704.1"/>
    </source>
</evidence>
<dbReference type="EMBL" id="MCGO01000031">
    <property type="protein sequence ID" value="ORY41704.1"/>
    <property type="molecule type" value="Genomic_DNA"/>
</dbReference>
<keyword evidence="1" id="KW-0175">Coiled coil</keyword>
<name>A0A1Y2C490_9FUNG</name>
<proteinExistence type="predicted"/>
<comment type="caution">
    <text evidence="3">The sequence shown here is derived from an EMBL/GenBank/DDBJ whole genome shotgun (WGS) entry which is preliminary data.</text>
</comment>
<dbReference type="Proteomes" id="UP000193642">
    <property type="component" value="Unassembled WGS sequence"/>
</dbReference>
<organism evidence="3 4">
    <name type="scientific">Rhizoclosmatium globosum</name>
    <dbReference type="NCBI Taxonomy" id="329046"/>
    <lineage>
        <taxon>Eukaryota</taxon>
        <taxon>Fungi</taxon>
        <taxon>Fungi incertae sedis</taxon>
        <taxon>Chytridiomycota</taxon>
        <taxon>Chytridiomycota incertae sedis</taxon>
        <taxon>Chytridiomycetes</taxon>
        <taxon>Chytridiales</taxon>
        <taxon>Chytriomycetaceae</taxon>
        <taxon>Rhizoclosmatium</taxon>
    </lineage>
</organism>
<evidence type="ECO:0000256" key="1">
    <source>
        <dbReference type="SAM" id="Coils"/>
    </source>
</evidence>
<protein>
    <submittedName>
        <fullName evidence="3">Uncharacterized protein</fullName>
    </submittedName>
</protein>